<keyword evidence="4 5" id="KW-0472">Membrane</keyword>
<feature type="transmembrane region" description="Helical" evidence="5">
    <location>
        <begin position="318"/>
        <end position="337"/>
    </location>
</feature>
<feature type="transmembrane region" description="Helical" evidence="5">
    <location>
        <begin position="115"/>
        <end position="135"/>
    </location>
</feature>
<feature type="transmembrane region" description="Helical" evidence="5">
    <location>
        <begin position="53"/>
        <end position="76"/>
    </location>
</feature>
<evidence type="ECO:0000313" key="7">
    <source>
        <dbReference type="EMBL" id="SDF26106.1"/>
    </source>
</evidence>
<comment type="subcellular location">
    <subcellularLocation>
        <location evidence="1">Endomembrane system</location>
        <topology evidence="1">Multi-pass membrane protein</topology>
    </subcellularLocation>
</comment>
<feature type="domain" description="Major facilitator superfamily (MFS) profile" evidence="6">
    <location>
        <begin position="14"/>
        <end position="414"/>
    </location>
</feature>
<keyword evidence="8" id="KW-1185">Reference proteome</keyword>
<evidence type="ECO:0000256" key="2">
    <source>
        <dbReference type="ARBA" id="ARBA00022692"/>
    </source>
</evidence>
<evidence type="ECO:0000256" key="4">
    <source>
        <dbReference type="ARBA" id="ARBA00023136"/>
    </source>
</evidence>
<dbReference type="PROSITE" id="PS50850">
    <property type="entry name" value="MFS"/>
    <property type="match status" value="1"/>
</dbReference>
<evidence type="ECO:0000313" key="8">
    <source>
        <dbReference type="Proteomes" id="UP000198615"/>
    </source>
</evidence>
<organism evidence="7 8">
    <name type="scientific">Thalassobaculum litoreum DSM 18839</name>
    <dbReference type="NCBI Taxonomy" id="1123362"/>
    <lineage>
        <taxon>Bacteria</taxon>
        <taxon>Pseudomonadati</taxon>
        <taxon>Pseudomonadota</taxon>
        <taxon>Alphaproteobacteria</taxon>
        <taxon>Rhodospirillales</taxon>
        <taxon>Thalassobaculaceae</taxon>
        <taxon>Thalassobaculum</taxon>
    </lineage>
</organism>
<dbReference type="AlphaFoldDB" id="A0A8G2EUB4"/>
<dbReference type="Pfam" id="PF07690">
    <property type="entry name" value="MFS_1"/>
    <property type="match status" value="1"/>
</dbReference>
<keyword evidence="2 5" id="KW-0812">Transmembrane</keyword>
<sequence>MTRTTHPAHPTVARLLLVVFMPFAGGYFLSYLFRSTNAVIAPQLIAEIGLDAGDLGLLTSTYFLAFAGFQLPLGLLLDRYGPRRVQSVLLLSAALGATLFALGDSLVALAVARGFIGLGVAGGLMASFKAITLWFPKQRWPLINGCFMAIGGLGAVAATRPLEMALHVTDWRGVFLGLAVVTVLVALTIRLAVPERPIHGAGDTLGEQLAGLKRVFADLLFWRVAPLTVTTMAANLAIQGLWAGPWLRDVGGMDIEGAADALLWLAAAMTVGFVVTGMIADRCTRRGIPLSRVILVLTTLFMASQAVIVFELAPTSVLPWVAFGLLANGAALVYPLLNGHFPLALSGRASTGLNTLAFFGAFAGQYLMGAAIDLWEPLATGGYRPEAYQAVFGGILALQILSLLWYALAGAGRPSGHQEDTGV</sequence>
<dbReference type="GO" id="GO:0061513">
    <property type="term" value="F:glucose 6-phosphate:phosphate antiporter activity"/>
    <property type="evidence" value="ECO:0007669"/>
    <property type="project" value="TreeGrafter"/>
</dbReference>
<dbReference type="InterPro" id="IPR036259">
    <property type="entry name" value="MFS_trans_sf"/>
</dbReference>
<reference evidence="7 8" key="1">
    <citation type="submission" date="2016-10" db="EMBL/GenBank/DDBJ databases">
        <authorList>
            <person name="Varghese N."/>
            <person name="Submissions S."/>
        </authorList>
    </citation>
    <scope>NUCLEOTIDE SEQUENCE [LARGE SCALE GENOMIC DNA]</scope>
    <source>
        <strain evidence="7 8">DSM 18839</strain>
    </source>
</reference>
<feature type="transmembrane region" description="Helical" evidence="5">
    <location>
        <begin position="387"/>
        <end position="408"/>
    </location>
</feature>
<dbReference type="PANTHER" id="PTHR43826:SF3">
    <property type="entry name" value="GLUCOSE-6-PHOSPHATE EXCHANGER SLC37A4"/>
    <property type="match status" value="1"/>
</dbReference>
<dbReference type="GO" id="GO:0016020">
    <property type="term" value="C:membrane"/>
    <property type="evidence" value="ECO:0007669"/>
    <property type="project" value="UniProtKB-ARBA"/>
</dbReference>
<feature type="transmembrane region" description="Helical" evidence="5">
    <location>
        <begin position="293"/>
        <end position="312"/>
    </location>
</feature>
<comment type="caution">
    <text evidence="7">The sequence shown here is derived from an EMBL/GenBank/DDBJ whole genome shotgun (WGS) entry which is preliminary data.</text>
</comment>
<gene>
    <name evidence="7" type="ORF">SAMN05660686_00785</name>
</gene>
<feature type="transmembrane region" description="Helical" evidence="5">
    <location>
        <begin position="174"/>
        <end position="193"/>
    </location>
</feature>
<dbReference type="Proteomes" id="UP000198615">
    <property type="component" value="Unassembled WGS sequence"/>
</dbReference>
<dbReference type="InterPro" id="IPR020846">
    <property type="entry name" value="MFS_dom"/>
</dbReference>
<feature type="transmembrane region" description="Helical" evidence="5">
    <location>
        <begin position="88"/>
        <end position="109"/>
    </location>
</feature>
<dbReference type="Gene3D" id="1.20.1250.20">
    <property type="entry name" value="MFS general substrate transporter like domains"/>
    <property type="match status" value="1"/>
</dbReference>
<evidence type="ECO:0000256" key="1">
    <source>
        <dbReference type="ARBA" id="ARBA00004127"/>
    </source>
</evidence>
<protein>
    <submittedName>
        <fullName evidence="7">Sugar phosphate permease</fullName>
    </submittedName>
</protein>
<dbReference type="SUPFAM" id="SSF103473">
    <property type="entry name" value="MFS general substrate transporter"/>
    <property type="match status" value="1"/>
</dbReference>
<name>A0A8G2EUB4_9PROT</name>
<dbReference type="EMBL" id="FNBW01000002">
    <property type="protein sequence ID" value="SDF26106.1"/>
    <property type="molecule type" value="Genomic_DNA"/>
</dbReference>
<keyword evidence="3 5" id="KW-1133">Transmembrane helix</keyword>
<dbReference type="InterPro" id="IPR051337">
    <property type="entry name" value="OPA_Antiporter"/>
</dbReference>
<dbReference type="GO" id="GO:0012505">
    <property type="term" value="C:endomembrane system"/>
    <property type="evidence" value="ECO:0007669"/>
    <property type="project" value="UniProtKB-SubCell"/>
</dbReference>
<evidence type="ECO:0000256" key="3">
    <source>
        <dbReference type="ARBA" id="ARBA00022989"/>
    </source>
</evidence>
<dbReference type="PANTHER" id="PTHR43826">
    <property type="entry name" value="GLUCOSE-6-PHOSPHATE EXCHANGER SLC37A4"/>
    <property type="match status" value="1"/>
</dbReference>
<feature type="transmembrane region" description="Helical" evidence="5">
    <location>
        <begin position="349"/>
        <end position="367"/>
    </location>
</feature>
<accession>A0A8G2EUB4</accession>
<dbReference type="GO" id="GO:0035435">
    <property type="term" value="P:phosphate ion transmembrane transport"/>
    <property type="evidence" value="ECO:0007669"/>
    <property type="project" value="TreeGrafter"/>
</dbReference>
<dbReference type="RefSeq" id="WP_093148312.1">
    <property type="nucleotide sequence ID" value="NZ_FNBW01000002.1"/>
</dbReference>
<dbReference type="OrthoDB" id="272777at2"/>
<evidence type="ECO:0000259" key="6">
    <source>
        <dbReference type="PROSITE" id="PS50850"/>
    </source>
</evidence>
<dbReference type="InterPro" id="IPR011701">
    <property type="entry name" value="MFS"/>
</dbReference>
<feature type="transmembrane region" description="Helical" evidence="5">
    <location>
        <begin position="12"/>
        <end position="33"/>
    </location>
</feature>
<evidence type="ECO:0000256" key="5">
    <source>
        <dbReference type="SAM" id="Phobius"/>
    </source>
</evidence>
<feature type="transmembrane region" description="Helical" evidence="5">
    <location>
        <begin position="262"/>
        <end position="281"/>
    </location>
</feature>
<proteinExistence type="predicted"/>
<feature type="transmembrane region" description="Helical" evidence="5">
    <location>
        <begin position="220"/>
        <end position="242"/>
    </location>
</feature>
<feature type="transmembrane region" description="Helical" evidence="5">
    <location>
        <begin position="142"/>
        <end position="162"/>
    </location>
</feature>